<evidence type="ECO:0000313" key="4">
    <source>
        <dbReference type="EMBL" id="GGW85268.1"/>
    </source>
</evidence>
<organism evidence="4 5">
    <name type="scientific">Alteromonas halophila</name>
    <dbReference type="NCBI Taxonomy" id="516698"/>
    <lineage>
        <taxon>Bacteria</taxon>
        <taxon>Pseudomonadati</taxon>
        <taxon>Pseudomonadota</taxon>
        <taxon>Gammaproteobacteria</taxon>
        <taxon>Alteromonadales</taxon>
        <taxon>Alteromonadaceae</taxon>
        <taxon>Alteromonas/Salinimonas group</taxon>
        <taxon>Alteromonas</taxon>
    </lineage>
</organism>
<dbReference type="RefSeq" id="WP_189405744.1">
    <property type="nucleotide sequence ID" value="NZ_BMXP01000003.1"/>
</dbReference>
<name>A0A918MYB8_9ALTE</name>
<dbReference type="EMBL" id="BMXP01000003">
    <property type="protein sequence ID" value="GGW85268.1"/>
    <property type="molecule type" value="Genomic_DNA"/>
</dbReference>
<keyword evidence="5" id="KW-1185">Reference proteome</keyword>
<dbReference type="InterPro" id="IPR050356">
    <property type="entry name" value="SulA_CellDiv_inhibitor"/>
</dbReference>
<gene>
    <name evidence="4" type="ORF">GCM10007391_18970</name>
</gene>
<accession>A0A918MYB8</accession>
<dbReference type="GO" id="GO:0006281">
    <property type="term" value="P:DNA repair"/>
    <property type="evidence" value="ECO:0007669"/>
    <property type="project" value="InterPro"/>
</dbReference>
<dbReference type="Proteomes" id="UP000631300">
    <property type="component" value="Unassembled WGS sequence"/>
</dbReference>
<dbReference type="SUPFAM" id="SSF56672">
    <property type="entry name" value="DNA/RNA polymerases"/>
    <property type="match status" value="1"/>
</dbReference>
<dbReference type="Pfam" id="PF00817">
    <property type="entry name" value="IMS"/>
    <property type="match status" value="1"/>
</dbReference>
<proteinExistence type="inferred from homology"/>
<dbReference type="InterPro" id="IPR001126">
    <property type="entry name" value="UmuC"/>
</dbReference>
<dbReference type="PANTHER" id="PTHR35369:SF2">
    <property type="entry name" value="BLR3025 PROTEIN"/>
    <property type="match status" value="1"/>
</dbReference>
<dbReference type="CDD" id="cd03468">
    <property type="entry name" value="PolY_like"/>
    <property type="match status" value="1"/>
</dbReference>
<dbReference type="PANTHER" id="PTHR35369">
    <property type="entry name" value="BLR3025 PROTEIN-RELATED"/>
    <property type="match status" value="1"/>
</dbReference>
<comment type="caution">
    <text evidence="4">The sequence shown here is derived from an EMBL/GenBank/DDBJ whole genome shotgun (WGS) entry which is preliminary data.</text>
</comment>
<dbReference type="AlphaFoldDB" id="A0A918MYB8"/>
<protein>
    <submittedName>
        <fullName evidence="4">Nucleotidyltransferase</fullName>
    </submittedName>
</protein>
<dbReference type="InterPro" id="IPR043502">
    <property type="entry name" value="DNA/RNA_pol_sf"/>
</dbReference>
<evidence type="ECO:0000256" key="2">
    <source>
        <dbReference type="ARBA" id="ARBA00022763"/>
    </source>
</evidence>
<reference evidence="4" key="1">
    <citation type="journal article" date="2014" name="Int. J. Syst. Evol. Microbiol.">
        <title>Complete genome sequence of Corynebacterium casei LMG S-19264T (=DSM 44701T), isolated from a smear-ripened cheese.</title>
        <authorList>
            <consortium name="US DOE Joint Genome Institute (JGI-PGF)"/>
            <person name="Walter F."/>
            <person name="Albersmeier A."/>
            <person name="Kalinowski J."/>
            <person name="Ruckert C."/>
        </authorList>
    </citation>
    <scope>NUCLEOTIDE SEQUENCE</scope>
    <source>
        <strain evidence="4">KCTC 22164</strain>
    </source>
</reference>
<comment type="similarity">
    <text evidence="1">Belongs to the DNA polymerase type-Y family.</text>
</comment>
<dbReference type="Gene3D" id="3.40.1170.60">
    <property type="match status" value="1"/>
</dbReference>
<sequence>MLWAYIDFTALILDHACIEQQNAPTAVIVYDDTHNQVVQVNEQAANAGISIGAGMAQAAALCANITVLPFDSVRQRGYLQTLATHVYQVASDIVLYDSGAMAVRLDNLAQYYGCITAAWQTVQTLLEKRNVQFQFGSGWSPLTAKLLAKARLNKLLTCHRQILSAIKRCEIGHSDLSDKDVAMFTRLGVHSIADILTLPVSELGRRFKNETLIYLNELRGETYPNVAYFRPEEYCHLHTEPAYEISDGPRCRPWLCRLLEDLEIFLRVRNLVASSIKLQVHYRDAAPDMYTISSSTPIARYRDWLTLTDVWLETLTLTAPMTALTLDCDELETITADNQDFFSNRHQYFAGQQLLSRLRTRLGNQAVWQPRIADDHRINHPSCHTESASARAEDSIYPALCMPEPGVHTDEGRIIFGPVRIQTGWWDSAGVKRDYFILESAQGSYLQIFRDSQQRWFVHGYYC</sequence>
<dbReference type="InterPro" id="IPR043128">
    <property type="entry name" value="Rev_trsase/Diguanyl_cyclase"/>
</dbReference>
<evidence type="ECO:0000313" key="5">
    <source>
        <dbReference type="Proteomes" id="UP000631300"/>
    </source>
</evidence>
<dbReference type="Gene3D" id="3.30.70.270">
    <property type="match status" value="1"/>
</dbReference>
<evidence type="ECO:0000256" key="1">
    <source>
        <dbReference type="ARBA" id="ARBA00010945"/>
    </source>
</evidence>
<evidence type="ECO:0000259" key="3">
    <source>
        <dbReference type="Pfam" id="PF00817"/>
    </source>
</evidence>
<reference evidence="4" key="2">
    <citation type="submission" date="2020-09" db="EMBL/GenBank/DDBJ databases">
        <authorList>
            <person name="Sun Q."/>
            <person name="Kim S."/>
        </authorList>
    </citation>
    <scope>NUCLEOTIDE SEQUENCE</scope>
    <source>
        <strain evidence="4">KCTC 22164</strain>
    </source>
</reference>
<feature type="domain" description="UmuC" evidence="3">
    <location>
        <begin position="22"/>
        <end position="148"/>
    </location>
</feature>
<keyword evidence="2" id="KW-0227">DNA damage</keyword>